<evidence type="ECO:0000313" key="10">
    <source>
        <dbReference type="Proteomes" id="UP000077755"/>
    </source>
</evidence>
<dbReference type="Pfam" id="PF13962">
    <property type="entry name" value="PGG"/>
    <property type="match status" value="1"/>
</dbReference>
<evidence type="ECO:0000256" key="6">
    <source>
        <dbReference type="ARBA" id="ARBA00023136"/>
    </source>
</evidence>
<accession>A0AAF1AXP7</accession>
<organism evidence="9 10">
    <name type="scientific">Daucus carota subsp. sativus</name>
    <name type="common">Carrot</name>
    <dbReference type="NCBI Taxonomy" id="79200"/>
    <lineage>
        <taxon>Eukaryota</taxon>
        <taxon>Viridiplantae</taxon>
        <taxon>Streptophyta</taxon>
        <taxon>Embryophyta</taxon>
        <taxon>Tracheophyta</taxon>
        <taxon>Spermatophyta</taxon>
        <taxon>Magnoliopsida</taxon>
        <taxon>eudicotyledons</taxon>
        <taxon>Gunneridae</taxon>
        <taxon>Pentapetalae</taxon>
        <taxon>asterids</taxon>
        <taxon>campanulids</taxon>
        <taxon>Apiales</taxon>
        <taxon>Apiaceae</taxon>
        <taxon>Apioideae</taxon>
        <taxon>Scandiceae</taxon>
        <taxon>Daucinae</taxon>
        <taxon>Daucus</taxon>
        <taxon>Daucus sect. Daucus</taxon>
    </lineage>
</organism>
<evidence type="ECO:0000256" key="7">
    <source>
        <dbReference type="SAM" id="Phobius"/>
    </source>
</evidence>
<feature type="transmembrane region" description="Helical" evidence="7">
    <location>
        <begin position="100"/>
        <end position="120"/>
    </location>
</feature>
<evidence type="ECO:0000256" key="1">
    <source>
        <dbReference type="ARBA" id="ARBA00004141"/>
    </source>
</evidence>
<dbReference type="GO" id="GO:0005886">
    <property type="term" value="C:plasma membrane"/>
    <property type="evidence" value="ECO:0007669"/>
    <property type="project" value="TreeGrafter"/>
</dbReference>
<reference evidence="9" key="1">
    <citation type="journal article" date="2016" name="Nat. Genet.">
        <title>A high-quality carrot genome assembly provides new insights into carotenoid accumulation and asterid genome evolution.</title>
        <authorList>
            <person name="Iorizzo M."/>
            <person name="Ellison S."/>
            <person name="Senalik D."/>
            <person name="Zeng P."/>
            <person name="Satapoomin P."/>
            <person name="Huang J."/>
            <person name="Bowman M."/>
            <person name="Iovene M."/>
            <person name="Sanseverino W."/>
            <person name="Cavagnaro P."/>
            <person name="Yildiz M."/>
            <person name="Macko-Podgorni A."/>
            <person name="Moranska E."/>
            <person name="Grzebelus E."/>
            <person name="Grzebelus D."/>
            <person name="Ashrafi H."/>
            <person name="Zheng Z."/>
            <person name="Cheng S."/>
            <person name="Spooner D."/>
            <person name="Van Deynze A."/>
            <person name="Simon P."/>
        </authorList>
    </citation>
    <scope>NUCLEOTIDE SEQUENCE</scope>
    <source>
        <tissue evidence="9">Leaf</tissue>
    </source>
</reference>
<evidence type="ECO:0000256" key="5">
    <source>
        <dbReference type="ARBA" id="ARBA00023043"/>
    </source>
</evidence>
<evidence type="ECO:0000259" key="8">
    <source>
        <dbReference type="Pfam" id="PF13962"/>
    </source>
</evidence>
<comment type="subcellular location">
    <subcellularLocation>
        <location evidence="1">Membrane</location>
        <topology evidence="1">Multi-pass membrane protein</topology>
    </subcellularLocation>
</comment>
<keyword evidence="5" id="KW-0040">ANK repeat</keyword>
<keyword evidence="4 7" id="KW-1133">Transmembrane helix</keyword>
<dbReference type="Proteomes" id="UP000077755">
    <property type="component" value="Chromosome 4"/>
</dbReference>
<keyword evidence="10" id="KW-1185">Reference proteome</keyword>
<dbReference type="PANTHER" id="PTHR24186">
    <property type="entry name" value="PROTEIN PHOSPHATASE 1 REGULATORY SUBUNIT"/>
    <property type="match status" value="1"/>
</dbReference>
<feature type="transmembrane region" description="Helical" evidence="7">
    <location>
        <begin position="56"/>
        <end position="80"/>
    </location>
</feature>
<evidence type="ECO:0000256" key="3">
    <source>
        <dbReference type="ARBA" id="ARBA00022737"/>
    </source>
</evidence>
<keyword evidence="3" id="KW-0677">Repeat</keyword>
<feature type="transmembrane region" description="Helical" evidence="7">
    <location>
        <begin position="18"/>
        <end position="36"/>
    </location>
</feature>
<feature type="transmembrane region" description="Helical" evidence="7">
    <location>
        <begin position="126"/>
        <end position="147"/>
    </location>
</feature>
<dbReference type="PANTHER" id="PTHR24186:SF50">
    <property type="entry name" value="ANKYRIN REPEAT-CONTAINING PROTEIN ITN1-LIKE ISOFORM X1"/>
    <property type="match status" value="1"/>
</dbReference>
<dbReference type="EMBL" id="CP093346">
    <property type="protein sequence ID" value="WOG96210.1"/>
    <property type="molecule type" value="Genomic_DNA"/>
</dbReference>
<evidence type="ECO:0000313" key="9">
    <source>
        <dbReference type="EMBL" id="WOG96210.1"/>
    </source>
</evidence>
<sequence length="161" mass="18031">MQKKDELDRYRQRTNTQIIVTALITTVAFTVGFTMPGGLYQDGDLKGMVVLSNKKAFIAFMVCDALALLLSTSSLFLYFIASMYEDPHSVSRLNNASAGLNIVSVIAMMLTFITGTYLVLSHSRALAITVCVISSFFFLLVVIGLLIKWRYDRRQEKLNEV</sequence>
<gene>
    <name evidence="9" type="ORF">DCAR_0415543</name>
</gene>
<name>A0AAF1AXP7_DAUCS</name>
<evidence type="ECO:0000256" key="2">
    <source>
        <dbReference type="ARBA" id="ARBA00022692"/>
    </source>
</evidence>
<keyword evidence="6 7" id="KW-0472">Membrane</keyword>
<dbReference type="AlphaFoldDB" id="A0AAF1AXP7"/>
<dbReference type="InterPro" id="IPR026961">
    <property type="entry name" value="PGG_dom"/>
</dbReference>
<evidence type="ECO:0000256" key="4">
    <source>
        <dbReference type="ARBA" id="ARBA00022989"/>
    </source>
</evidence>
<feature type="domain" description="PGG" evidence="8">
    <location>
        <begin position="10"/>
        <end position="119"/>
    </location>
</feature>
<protein>
    <recommendedName>
        <fullName evidence="8">PGG domain-containing protein</fullName>
    </recommendedName>
</protein>
<keyword evidence="2 7" id="KW-0812">Transmembrane</keyword>
<proteinExistence type="predicted"/>
<reference evidence="9" key="2">
    <citation type="submission" date="2022-03" db="EMBL/GenBank/DDBJ databases">
        <title>Draft title - Genomic analysis of global carrot germplasm unveils the trajectory of domestication and the origin of high carotenoid orange carrot.</title>
        <authorList>
            <person name="Iorizzo M."/>
            <person name="Ellison S."/>
            <person name="Senalik D."/>
            <person name="Macko-Podgorni A."/>
            <person name="Grzebelus D."/>
            <person name="Bostan H."/>
            <person name="Rolling W."/>
            <person name="Curaba J."/>
            <person name="Simon P."/>
        </authorList>
    </citation>
    <scope>NUCLEOTIDE SEQUENCE</scope>
    <source>
        <tissue evidence="9">Leaf</tissue>
    </source>
</reference>